<evidence type="ECO:0000313" key="2">
    <source>
        <dbReference type="Proteomes" id="UP000822688"/>
    </source>
</evidence>
<dbReference type="PANTHER" id="PTHR36391:SF1">
    <property type="entry name" value="FURRY"/>
    <property type="match status" value="1"/>
</dbReference>
<comment type="caution">
    <text evidence="1">The sequence shown here is derived from an EMBL/GenBank/DDBJ whole genome shotgun (WGS) entry which is preliminary data.</text>
</comment>
<dbReference type="EMBL" id="CM026425">
    <property type="protein sequence ID" value="KAG0575951.1"/>
    <property type="molecule type" value="Genomic_DNA"/>
</dbReference>
<proteinExistence type="predicted"/>
<accession>A0A8T0HZ70</accession>
<organism evidence="1 2">
    <name type="scientific">Ceratodon purpureus</name>
    <name type="common">Fire moss</name>
    <name type="synonym">Dicranum purpureum</name>
    <dbReference type="NCBI Taxonomy" id="3225"/>
    <lineage>
        <taxon>Eukaryota</taxon>
        <taxon>Viridiplantae</taxon>
        <taxon>Streptophyta</taxon>
        <taxon>Embryophyta</taxon>
        <taxon>Bryophyta</taxon>
        <taxon>Bryophytina</taxon>
        <taxon>Bryopsida</taxon>
        <taxon>Dicranidae</taxon>
        <taxon>Pseudoditrichales</taxon>
        <taxon>Ditrichaceae</taxon>
        <taxon>Ceratodon</taxon>
    </lineage>
</organism>
<dbReference type="AlphaFoldDB" id="A0A8T0HZ70"/>
<gene>
    <name evidence="1" type="ORF">KC19_5G043100</name>
</gene>
<reference evidence="1" key="1">
    <citation type="submission" date="2020-06" db="EMBL/GenBank/DDBJ databases">
        <title>WGS assembly of Ceratodon purpureus strain R40.</title>
        <authorList>
            <person name="Carey S.B."/>
            <person name="Jenkins J."/>
            <person name="Shu S."/>
            <person name="Lovell J.T."/>
            <person name="Sreedasyam A."/>
            <person name="Maumus F."/>
            <person name="Tiley G.P."/>
            <person name="Fernandez-Pozo N."/>
            <person name="Barry K."/>
            <person name="Chen C."/>
            <person name="Wang M."/>
            <person name="Lipzen A."/>
            <person name="Daum C."/>
            <person name="Saski C.A."/>
            <person name="Payton A.C."/>
            <person name="Mcbreen J.C."/>
            <person name="Conrad R.E."/>
            <person name="Kollar L.M."/>
            <person name="Olsson S."/>
            <person name="Huttunen S."/>
            <person name="Landis J.B."/>
            <person name="Wickett N.J."/>
            <person name="Johnson M.G."/>
            <person name="Rensing S.A."/>
            <person name="Grimwood J."/>
            <person name="Schmutz J."/>
            <person name="Mcdaniel S.F."/>
        </authorList>
    </citation>
    <scope>NUCLEOTIDE SEQUENCE</scope>
    <source>
        <strain evidence="1">R40</strain>
    </source>
</reference>
<keyword evidence="2" id="KW-1185">Reference proteome</keyword>
<name>A0A8T0HZ70_CERPU</name>
<dbReference type="PANTHER" id="PTHR36391">
    <property type="entry name" value="FURRY"/>
    <property type="match status" value="1"/>
</dbReference>
<dbReference type="Proteomes" id="UP000822688">
    <property type="component" value="Chromosome 5"/>
</dbReference>
<evidence type="ECO:0000313" key="1">
    <source>
        <dbReference type="EMBL" id="KAG0575951.1"/>
    </source>
</evidence>
<protein>
    <submittedName>
        <fullName evidence="1">Uncharacterized protein</fullName>
    </submittedName>
</protein>
<dbReference type="OrthoDB" id="1904516at2759"/>
<sequence>MASKIVPKDVVGKVTKLMPSDPAGTAKSILQKVMKPWTVTGPTATPEFLESVPDANDYRKIAPATMAVRPAIPHAEPGQVFDIKYHTRDRKRSVKTTVQEMDPVALAAELQGLPPTPGSGTQYVMGKAYHMDDEPGEGYAK</sequence>